<dbReference type="InterPro" id="IPR005498">
    <property type="entry name" value="T4SS_VirB10/TraB/TrbI"/>
</dbReference>
<geneLocation type="plasmid" evidence="9">
    <name>pHNFP671</name>
</geneLocation>
<dbReference type="EMBL" id="KP324830">
    <property type="protein sequence ID" value="AJQ17295.1"/>
    <property type="molecule type" value="Genomic_DNA"/>
</dbReference>
<proteinExistence type="inferred from homology"/>
<dbReference type="CDD" id="cd16429">
    <property type="entry name" value="VirB10"/>
    <property type="match status" value="1"/>
</dbReference>
<feature type="compositionally biased region" description="Pro residues" evidence="7">
    <location>
        <begin position="82"/>
        <end position="97"/>
    </location>
</feature>
<dbReference type="AlphaFoldDB" id="A0A0C5PL34"/>
<comment type="subcellular location">
    <subcellularLocation>
        <location evidence="1">Cell membrane</location>
        <topology evidence="1">Single-pass membrane protein</topology>
    </subcellularLocation>
</comment>
<keyword evidence="5 8" id="KW-1133">Transmembrane helix</keyword>
<dbReference type="InterPro" id="IPR047695">
    <property type="entry name" value="T4SS_VirB10/PtlG"/>
</dbReference>
<dbReference type="GO" id="GO:0005886">
    <property type="term" value="C:plasma membrane"/>
    <property type="evidence" value="ECO:0007669"/>
    <property type="project" value="UniProtKB-SubCell"/>
</dbReference>
<dbReference type="Gene3D" id="2.40.128.260">
    <property type="entry name" value="Type IV secretion system, VirB10/TraB/TrbI"/>
    <property type="match status" value="2"/>
</dbReference>
<keyword evidence="9" id="KW-0614">Plasmid</keyword>
<evidence type="ECO:0000256" key="4">
    <source>
        <dbReference type="ARBA" id="ARBA00022692"/>
    </source>
</evidence>
<protein>
    <submittedName>
        <fullName evidence="10">Type IV secretory pathway VirB10 component</fullName>
    </submittedName>
    <submittedName>
        <fullName evidence="9">Type IV secretory pathway, VirB10 components</fullName>
    </submittedName>
</protein>
<sequence length="396" mass="41931">MAKDRDDLDTEIEQEDADRGMPSISKNRKTGKASGIGQKIVAVIIGIIVILALIAVNGGFKGSEEDKPPKLTGNTSVANRLGPPPSLPPPPPAPPNTETPKEDRMLNTGQIAPPPPSSASGTGGNGKHEQTPDERKRASSILAFGSISKPQQPGQKAGNGQPVQMAGEVQEGNSSLSETDRADSLSNLLKGTEVSGSRASLLVDRSYFITQGTFLNCALETAISSDVPGMTACRLTDDVYSTDKKVLLLEKGSKIVGQYQGGIKRGQARIFVLWTRIETPKGVLVKLDSPGTDALGRSGLDGFVDTHFWERFGSAIMLTTVDGLITYGANSANNGSNGNQYNFGDTAQTARDSASIALENSINIPPTLTKNQGDNISIFVARDLDFRGVYDLKAAY</sequence>
<evidence type="ECO:0000256" key="5">
    <source>
        <dbReference type="ARBA" id="ARBA00022989"/>
    </source>
</evidence>
<feature type="transmembrane region" description="Helical" evidence="8">
    <location>
        <begin position="40"/>
        <end position="60"/>
    </location>
</feature>
<evidence type="ECO:0000256" key="2">
    <source>
        <dbReference type="ARBA" id="ARBA00010265"/>
    </source>
</evidence>
<keyword evidence="3" id="KW-1003">Cell membrane</keyword>
<evidence type="ECO:0000313" key="9">
    <source>
        <dbReference type="EMBL" id="AJQ17295.1"/>
    </source>
</evidence>
<dbReference type="NCBIfam" id="NF038091">
    <property type="entry name" value="T4SS_VirB10"/>
    <property type="match status" value="1"/>
</dbReference>
<evidence type="ECO:0000256" key="6">
    <source>
        <dbReference type="ARBA" id="ARBA00023136"/>
    </source>
</evidence>
<evidence type="ECO:0000256" key="8">
    <source>
        <dbReference type="SAM" id="Phobius"/>
    </source>
</evidence>
<accession>A0A0C5PL34</accession>
<geneLocation type="plasmid" evidence="10">
    <name>pFSEC-01</name>
</geneLocation>
<evidence type="ECO:0000256" key="3">
    <source>
        <dbReference type="ARBA" id="ARBA00022475"/>
    </source>
</evidence>
<keyword evidence="6 8" id="KW-0472">Membrane</keyword>
<keyword evidence="4 8" id="KW-0812">Transmembrane</keyword>
<dbReference type="EMBL" id="KR779901">
    <property type="protein sequence ID" value="ALG88824.1"/>
    <property type="molecule type" value="Genomic_DNA"/>
</dbReference>
<evidence type="ECO:0000313" key="10">
    <source>
        <dbReference type="EMBL" id="ALG88824.1"/>
    </source>
</evidence>
<evidence type="ECO:0000256" key="7">
    <source>
        <dbReference type="SAM" id="MobiDB-lite"/>
    </source>
</evidence>
<name>A0A0C5PL34_ECOLX</name>
<feature type="compositionally biased region" description="Acidic residues" evidence="7">
    <location>
        <begin position="7"/>
        <end position="16"/>
    </location>
</feature>
<organism evidence="9">
    <name type="scientific">Escherichia coli</name>
    <dbReference type="NCBI Taxonomy" id="562"/>
    <lineage>
        <taxon>Bacteria</taxon>
        <taxon>Pseudomonadati</taxon>
        <taxon>Pseudomonadota</taxon>
        <taxon>Gammaproteobacteria</taxon>
        <taxon>Enterobacterales</taxon>
        <taxon>Enterobacteriaceae</taxon>
        <taxon>Escherichia</taxon>
    </lineage>
</organism>
<feature type="region of interest" description="Disordered" evidence="7">
    <location>
        <begin position="1"/>
        <end position="33"/>
    </location>
</feature>
<feature type="region of interest" description="Disordered" evidence="7">
    <location>
        <begin position="60"/>
        <end position="136"/>
    </location>
</feature>
<reference evidence="9" key="1">
    <citation type="submission" date="2014-12" db="EMBL/GenBank/DDBJ databases">
        <title>Detection a broad host range IncP plasmid carrying cfr gene from extended-spectrum cephalosporin-resistant Escherichia coli.</title>
        <authorList>
            <person name="Liu X.-Q."/>
            <person name="Liu J.-H."/>
            <person name="Zeng Z.-l."/>
        </authorList>
    </citation>
    <scope>NUCLEOTIDE SEQUENCE</scope>
    <source>
        <strain evidence="9">FP671</strain>
        <plasmid evidence="9">pHNFP671</plasmid>
    </source>
</reference>
<dbReference type="Pfam" id="PF03743">
    <property type="entry name" value="TrbI"/>
    <property type="match status" value="1"/>
</dbReference>
<reference evidence="10" key="2">
    <citation type="journal article" date="2015" name="Antimicrob. Agents Chemother.">
        <title>Characterization of a cfr-carrying plasmid from porcine Escherichia coli that closely resembles plasmid pEA3 from the plant pathogen Erwinia amylovora.</title>
        <authorList>
            <person name="Zhang R."/>
            <person name="Sun B."/>
            <person name="Wang Y."/>
            <person name="Lei L."/>
            <person name="Schwarz S."/>
            <person name="Wu C."/>
        </authorList>
    </citation>
    <scope>NUCLEOTIDE SEQUENCE</scope>
    <source>
        <strain evidence="10">FSEC-01</strain>
        <plasmid evidence="10">pFSEC-01</plasmid>
    </source>
</reference>
<evidence type="ECO:0000256" key="1">
    <source>
        <dbReference type="ARBA" id="ARBA00004162"/>
    </source>
</evidence>
<dbReference type="RefSeq" id="WP_072795992.1">
    <property type="nucleotide sequence ID" value="NZ_CP035316.1"/>
</dbReference>
<feature type="compositionally biased region" description="Basic and acidic residues" evidence="7">
    <location>
        <begin position="126"/>
        <end position="136"/>
    </location>
</feature>
<dbReference type="InterPro" id="IPR042217">
    <property type="entry name" value="T4SS_VirB10/TrbI"/>
</dbReference>
<comment type="similarity">
    <text evidence="2">Belongs to the TrbI/VirB10 family.</text>
</comment>